<organism evidence="2">
    <name type="scientific">Cladocopium goreaui</name>
    <dbReference type="NCBI Taxonomy" id="2562237"/>
    <lineage>
        <taxon>Eukaryota</taxon>
        <taxon>Sar</taxon>
        <taxon>Alveolata</taxon>
        <taxon>Dinophyceae</taxon>
        <taxon>Suessiales</taxon>
        <taxon>Symbiodiniaceae</taxon>
        <taxon>Cladocopium</taxon>
    </lineage>
</organism>
<proteinExistence type="predicted"/>
<dbReference type="EMBL" id="CAMXCT030003779">
    <property type="protein sequence ID" value="CAL4793478.1"/>
    <property type="molecule type" value="Genomic_DNA"/>
</dbReference>
<feature type="region of interest" description="Disordered" evidence="1">
    <location>
        <begin position="1"/>
        <end position="26"/>
    </location>
</feature>
<reference evidence="3 4" key="2">
    <citation type="submission" date="2024-05" db="EMBL/GenBank/DDBJ databases">
        <authorList>
            <person name="Chen Y."/>
            <person name="Shah S."/>
            <person name="Dougan E. K."/>
            <person name="Thang M."/>
            <person name="Chan C."/>
        </authorList>
    </citation>
    <scope>NUCLEOTIDE SEQUENCE [LARGE SCALE GENOMIC DNA]</scope>
</reference>
<accession>A0A9P1DAI8</accession>
<dbReference type="Proteomes" id="UP001152797">
    <property type="component" value="Unassembled WGS sequence"/>
</dbReference>
<dbReference type="OrthoDB" id="413707at2759"/>
<evidence type="ECO:0000256" key="1">
    <source>
        <dbReference type="SAM" id="MobiDB-lite"/>
    </source>
</evidence>
<protein>
    <submittedName>
        <fullName evidence="2">Uncharacterized protein</fullName>
    </submittedName>
</protein>
<evidence type="ECO:0000313" key="2">
    <source>
        <dbReference type="EMBL" id="CAI4006166.1"/>
    </source>
</evidence>
<sequence>MLARLVAHPSDSCSPSSASSQSEKLKRRLNTKWGRYEVCSMSSMQASDGFGGAVPQLEEYLRVWRYVKSSQSFKSMEATTFTEAFISQKRAEPQEVKRRAVAQIVKVLREQVRRRKVACLLQATTMTIVVDDKKDHRAILFHSNCGAGLVQVLRIGESSIAAHEDDYAARMADSIDRGLQLLATPLFGDADPWVYTHLKEIFRHFTADGCPAAQKAGRILTETFPNLTLVHRDHCHAIRRACTGSHEFCGVEKQILGNSKRCTSLRGLAQAFDSRLKHLNFSQVRWNSQDAPLRRFAAMIVPIALLLAIQSQDSRQSRAFRAKCEQMLQRLTPDLLLTVGIASDYSSEMLRFLRQFDTADHDPAKTHRQKAEMLHRLKVLFFQNHIFDEAEGVQTVTRLICEQAMECPPIHYGPHVHELWPETRKNDIKKCVYSMHAVVDATMAEIDSEIRGFALDFAVFDLVSFHHGKKDAAAWKNFEMLTNARLERLLRSGLRHPDWAAACREWWAAAHQLHEDYKDSLRGGEEVDNRKAWQSTLAADFAVKVTESGKFQSLSTLVEYYLGFLDTSTGAERALSKLAKIQACHLGPLEDSGVTVSMLLDIAMDGPEEEKDFCHRSFFEGDEVPQLRATDLSLELADIWRSAFGSRFRLYKTRNDKGKARAKKEGTEVSILRCQAQATDKLVRDISKQVSAKSLTVLGLSRDALPQHRAREQNPAQCSLESVYASAAKRKEKKDEEKKQRSLHPEKSCYQANRRTCQLLSRQVPSEAFFYVNKISLQVLDLCPTPLRDSAQHGSTTFIRLAVGISMVDLIKSVRRAHLVVIPSWRTLRCVPDSKAVAS</sequence>
<keyword evidence="4" id="KW-1185">Reference proteome</keyword>
<comment type="caution">
    <text evidence="2">The sequence shown here is derived from an EMBL/GenBank/DDBJ whole genome shotgun (WGS) entry which is preliminary data.</text>
</comment>
<dbReference type="EMBL" id="CAMXCT020003779">
    <property type="protein sequence ID" value="CAL1159541.1"/>
    <property type="molecule type" value="Genomic_DNA"/>
</dbReference>
<evidence type="ECO:0000313" key="3">
    <source>
        <dbReference type="EMBL" id="CAL4793478.1"/>
    </source>
</evidence>
<dbReference type="AlphaFoldDB" id="A0A9P1DAI8"/>
<reference evidence="2" key="1">
    <citation type="submission" date="2022-10" db="EMBL/GenBank/DDBJ databases">
        <authorList>
            <person name="Chen Y."/>
            <person name="Dougan E. K."/>
            <person name="Chan C."/>
            <person name="Rhodes N."/>
            <person name="Thang M."/>
        </authorList>
    </citation>
    <scope>NUCLEOTIDE SEQUENCE</scope>
</reference>
<evidence type="ECO:0000313" key="4">
    <source>
        <dbReference type="Proteomes" id="UP001152797"/>
    </source>
</evidence>
<name>A0A9P1DAI8_9DINO</name>
<dbReference type="EMBL" id="CAMXCT010003779">
    <property type="protein sequence ID" value="CAI4006166.1"/>
    <property type="molecule type" value="Genomic_DNA"/>
</dbReference>
<gene>
    <name evidence="2" type="ORF">C1SCF055_LOCUS31830</name>
</gene>
<feature type="compositionally biased region" description="Low complexity" evidence="1">
    <location>
        <begin position="10"/>
        <end position="22"/>
    </location>
</feature>